<evidence type="ECO:0000313" key="3">
    <source>
        <dbReference type="Proteomes" id="UP001437256"/>
    </source>
</evidence>
<dbReference type="SUPFAM" id="SSF81383">
    <property type="entry name" value="F-box domain"/>
    <property type="match status" value="1"/>
</dbReference>
<dbReference type="PROSITE" id="PS50181">
    <property type="entry name" value="FBOX"/>
    <property type="match status" value="1"/>
</dbReference>
<protein>
    <recommendedName>
        <fullName evidence="1">F-box domain-containing protein</fullName>
    </recommendedName>
</protein>
<evidence type="ECO:0000259" key="1">
    <source>
        <dbReference type="PROSITE" id="PS50181"/>
    </source>
</evidence>
<feature type="domain" description="F-box" evidence="1">
    <location>
        <begin position="5"/>
        <end position="38"/>
    </location>
</feature>
<dbReference type="Pfam" id="PF12937">
    <property type="entry name" value="F-box-like"/>
    <property type="match status" value="1"/>
</dbReference>
<proteinExistence type="predicted"/>
<dbReference type="InterPro" id="IPR036047">
    <property type="entry name" value="F-box-like_dom_sf"/>
</dbReference>
<gene>
    <name evidence="2" type="ORF">AAF712_003730</name>
</gene>
<dbReference type="Gene3D" id="1.20.1280.50">
    <property type="match status" value="1"/>
</dbReference>
<reference evidence="2 3" key="1">
    <citation type="submission" date="2024-05" db="EMBL/GenBank/DDBJ databases">
        <title>A draft genome resource for the thread blight pathogen Marasmius tenuissimus strain MS-2.</title>
        <authorList>
            <person name="Yulfo-Soto G.E."/>
            <person name="Baruah I.K."/>
            <person name="Amoako-Attah I."/>
            <person name="Bukari Y."/>
            <person name="Meinhardt L.W."/>
            <person name="Bailey B.A."/>
            <person name="Cohen S.P."/>
        </authorList>
    </citation>
    <scope>NUCLEOTIDE SEQUENCE [LARGE SCALE GENOMIC DNA]</scope>
    <source>
        <strain evidence="2 3">MS-2</strain>
    </source>
</reference>
<dbReference type="InterPro" id="IPR001810">
    <property type="entry name" value="F-box_dom"/>
</dbReference>
<sequence>MNPPSDIVCRLPPELIYKILSECTPQTLLLCSLVCRSWLSPCRSLYFNDHPLKIKSASKECEKLLSLLLSKTKCSIIPYLRFLHLDVYQLDLAIKKEILDIRDEESSNQLRQMNKFIELIHTLVLCLKGGQNQNQEEMAARASIERLLIRTTICFTPVLG</sequence>
<dbReference type="EMBL" id="JBBXMP010000014">
    <property type="protein sequence ID" value="KAL0069047.1"/>
    <property type="molecule type" value="Genomic_DNA"/>
</dbReference>
<keyword evidence="3" id="KW-1185">Reference proteome</keyword>
<accession>A0ABR3A508</accession>
<name>A0ABR3A508_9AGAR</name>
<comment type="caution">
    <text evidence="2">The sequence shown here is derived from an EMBL/GenBank/DDBJ whole genome shotgun (WGS) entry which is preliminary data.</text>
</comment>
<organism evidence="2 3">
    <name type="scientific">Marasmius tenuissimus</name>
    <dbReference type="NCBI Taxonomy" id="585030"/>
    <lineage>
        <taxon>Eukaryota</taxon>
        <taxon>Fungi</taxon>
        <taxon>Dikarya</taxon>
        <taxon>Basidiomycota</taxon>
        <taxon>Agaricomycotina</taxon>
        <taxon>Agaricomycetes</taxon>
        <taxon>Agaricomycetidae</taxon>
        <taxon>Agaricales</taxon>
        <taxon>Marasmiineae</taxon>
        <taxon>Marasmiaceae</taxon>
        <taxon>Marasmius</taxon>
    </lineage>
</organism>
<evidence type="ECO:0000313" key="2">
    <source>
        <dbReference type="EMBL" id="KAL0069047.1"/>
    </source>
</evidence>
<dbReference type="SMART" id="SM00256">
    <property type="entry name" value="FBOX"/>
    <property type="match status" value="1"/>
</dbReference>
<dbReference type="Proteomes" id="UP001437256">
    <property type="component" value="Unassembled WGS sequence"/>
</dbReference>